<organism evidence="2 3">
    <name type="scientific">Punica granatum</name>
    <name type="common">Pomegranate</name>
    <dbReference type="NCBI Taxonomy" id="22663"/>
    <lineage>
        <taxon>Eukaryota</taxon>
        <taxon>Viridiplantae</taxon>
        <taxon>Streptophyta</taxon>
        <taxon>Embryophyta</taxon>
        <taxon>Tracheophyta</taxon>
        <taxon>Spermatophyta</taxon>
        <taxon>Magnoliopsida</taxon>
        <taxon>eudicotyledons</taxon>
        <taxon>Gunneridae</taxon>
        <taxon>Pentapetalae</taxon>
        <taxon>rosids</taxon>
        <taxon>malvids</taxon>
        <taxon>Myrtales</taxon>
        <taxon>Lythraceae</taxon>
        <taxon>Punica</taxon>
    </lineage>
</organism>
<name>A0A218Y1K4_PUNGR</name>
<dbReference type="AlphaFoldDB" id="A0A218Y1K4"/>
<evidence type="ECO:0000313" key="3">
    <source>
        <dbReference type="Proteomes" id="UP000197138"/>
    </source>
</evidence>
<proteinExistence type="predicted"/>
<keyword evidence="1" id="KW-0472">Membrane</keyword>
<reference evidence="3" key="1">
    <citation type="journal article" date="2017" name="Plant J.">
        <title>The pomegranate (Punica granatum L.) genome and the genomics of punicalagin biosynthesis.</title>
        <authorList>
            <person name="Qin G."/>
            <person name="Xu C."/>
            <person name="Ming R."/>
            <person name="Tang H."/>
            <person name="Guyot R."/>
            <person name="Kramer E.M."/>
            <person name="Hu Y."/>
            <person name="Yi X."/>
            <person name="Qi Y."/>
            <person name="Xu X."/>
            <person name="Gao Z."/>
            <person name="Pan H."/>
            <person name="Jian J."/>
            <person name="Tian Y."/>
            <person name="Yue Z."/>
            <person name="Xu Y."/>
        </authorList>
    </citation>
    <scope>NUCLEOTIDE SEQUENCE [LARGE SCALE GENOMIC DNA]</scope>
    <source>
        <strain evidence="3">cv. Dabenzi</strain>
    </source>
</reference>
<protein>
    <submittedName>
        <fullName evidence="2">Uncharacterized protein</fullName>
    </submittedName>
</protein>
<dbReference type="Proteomes" id="UP000197138">
    <property type="component" value="Unassembled WGS sequence"/>
</dbReference>
<keyword evidence="1" id="KW-1133">Transmembrane helix</keyword>
<feature type="transmembrane region" description="Helical" evidence="1">
    <location>
        <begin position="15"/>
        <end position="38"/>
    </location>
</feature>
<keyword evidence="1" id="KW-0812">Transmembrane</keyword>
<dbReference type="EMBL" id="MTKT01000429">
    <property type="protein sequence ID" value="OWM90948.1"/>
    <property type="molecule type" value="Genomic_DNA"/>
</dbReference>
<accession>A0A218Y1K4</accession>
<evidence type="ECO:0000256" key="1">
    <source>
        <dbReference type="SAM" id="Phobius"/>
    </source>
</evidence>
<sequence>MLIWVAYGDQGDLCVFLLLWGSRVCVSVVLGVVGFVVLQMGNTDFGYLKGFSGLAFLG</sequence>
<evidence type="ECO:0000313" key="2">
    <source>
        <dbReference type="EMBL" id="OWM90948.1"/>
    </source>
</evidence>
<comment type="caution">
    <text evidence="2">The sequence shown here is derived from an EMBL/GenBank/DDBJ whole genome shotgun (WGS) entry which is preliminary data.</text>
</comment>
<gene>
    <name evidence="2" type="ORF">CDL15_Pgr019260</name>
</gene>